<name>A0A382JQF7_9ZZZZ</name>
<dbReference type="CDD" id="cd00093">
    <property type="entry name" value="HTH_XRE"/>
    <property type="match status" value="1"/>
</dbReference>
<evidence type="ECO:0008006" key="2">
    <source>
        <dbReference type="Google" id="ProtNLM"/>
    </source>
</evidence>
<reference evidence="1" key="1">
    <citation type="submission" date="2018-05" db="EMBL/GenBank/DDBJ databases">
        <authorList>
            <person name="Lanie J.A."/>
            <person name="Ng W.-L."/>
            <person name="Kazmierczak K.M."/>
            <person name="Andrzejewski T.M."/>
            <person name="Davidsen T.M."/>
            <person name="Wayne K.J."/>
            <person name="Tettelin H."/>
            <person name="Glass J.I."/>
            <person name="Rusch D."/>
            <person name="Podicherti R."/>
            <person name="Tsui H.-C.T."/>
            <person name="Winkler M.E."/>
        </authorList>
    </citation>
    <scope>NUCLEOTIDE SEQUENCE</scope>
</reference>
<sequence length="78" mass="8754">MHKGFMKKIDLIRKRLKYLADLQGLSLADLARDSGYTYAVLQNTLRGFTPVKTDMRIKLASKVGEDVWQNSATHSGNA</sequence>
<dbReference type="GO" id="GO:0003677">
    <property type="term" value="F:DNA binding"/>
    <property type="evidence" value="ECO:0007669"/>
    <property type="project" value="InterPro"/>
</dbReference>
<dbReference type="AlphaFoldDB" id="A0A382JQF7"/>
<dbReference type="InterPro" id="IPR010982">
    <property type="entry name" value="Lambda_DNA-bd_dom_sf"/>
</dbReference>
<evidence type="ECO:0000313" key="1">
    <source>
        <dbReference type="EMBL" id="SVC14734.1"/>
    </source>
</evidence>
<dbReference type="SUPFAM" id="SSF47413">
    <property type="entry name" value="lambda repressor-like DNA-binding domains"/>
    <property type="match status" value="1"/>
</dbReference>
<gene>
    <name evidence="1" type="ORF">METZ01_LOCUS267588</name>
</gene>
<dbReference type="InterPro" id="IPR001387">
    <property type="entry name" value="Cro/C1-type_HTH"/>
</dbReference>
<dbReference type="EMBL" id="UINC01075993">
    <property type="protein sequence ID" value="SVC14734.1"/>
    <property type="molecule type" value="Genomic_DNA"/>
</dbReference>
<organism evidence="1">
    <name type="scientific">marine metagenome</name>
    <dbReference type="NCBI Taxonomy" id="408172"/>
    <lineage>
        <taxon>unclassified sequences</taxon>
        <taxon>metagenomes</taxon>
        <taxon>ecological metagenomes</taxon>
    </lineage>
</organism>
<proteinExistence type="predicted"/>
<accession>A0A382JQF7</accession>
<protein>
    <recommendedName>
        <fullName evidence="2">HTH cro/C1-type domain-containing protein</fullName>
    </recommendedName>
</protein>